<dbReference type="SUPFAM" id="SSF90123">
    <property type="entry name" value="ABC transporter transmembrane region"/>
    <property type="match status" value="1"/>
</dbReference>
<evidence type="ECO:0000256" key="10">
    <source>
        <dbReference type="ARBA" id="ARBA00022967"/>
    </source>
</evidence>
<keyword evidence="11 13" id="KW-1133">Transmembrane helix</keyword>
<feature type="domain" description="ABC transmembrane type-1" evidence="15">
    <location>
        <begin position="170"/>
        <end position="449"/>
    </location>
</feature>
<dbReference type="SUPFAM" id="SSF52540">
    <property type="entry name" value="P-loop containing nucleoside triphosphate hydrolases"/>
    <property type="match status" value="1"/>
</dbReference>
<evidence type="ECO:0000256" key="3">
    <source>
        <dbReference type="ARBA" id="ARBA00022475"/>
    </source>
</evidence>
<keyword evidence="9" id="KW-0067">ATP-binding</keyword>
<gene>
    <name evidence="17" type="ORF">D3Z33_05320</name>
</gene>
<keyword evidence="4" id="KW-0645">Protease</keyword>
<dbReference type="GO" id="GO:0005886">
    <property type="term" value="C:plasma membrane"/>
    <property type="evidence" value="ECO:0007669"/>
    <property type="project" value="UniProtKB-SubCell"/>
</dbReference>
<dbReference type="GO" id="GO:0043214">
    <property type="term" value="F:ABC-type bacteriocin transporter activity"/>
    <property type="evidence" value="ECO:0007669"/>
    <property type="project" value="InterPro"/>
</dbReference>
<feature type="domain" description="Peptidase C39" evidence="16">
    <location>
        <begin position="11"/>
        <end position="137"/>
    </location>
</feature>
<keyword evidence="6" id="KW-0547">Nucleotide-binding</keyword>
<dbReference type="Gene3D" id="3.40.50.300">
    <property type="entry name" value="P-loop containing nucleotide triphosphate hydrolases"/>
    <property type="match status" value="1"/>
</dbReference>
<dbReference type="CDD" id="cd18570">
    <property type="entry name" value="ABC_6TM_PCAT1_LagD_like"/>
    <property type="match status" value="1"/>
</dbReference>
<name>A0A845QW21_9CLOT</name>
<feature type="transmembrane region" description="Helical" evidence="13">
    <location>
        <begin position="420"/>
        <end position="441"/>
    </location>
</feature>
<feature type="transmembrane region" description="Helical" evidence="13">
    <location>
        <begin position="277"/>
        <end position="299"/>
    </location>
</feature>
<evidence type="ECO:0000259" key="14">
    <source>
        <dbReference type="PROSITE" id="PS50893"/>
    </source>
</evidence>
<evidence type="ECO:0000256" key="13">
    <source>
        <dbReference type="SAM" id="Phobius"/>
    </source>
</evidence>
<feature type="transmembrane region" description="Helical" evidence="13">
    <location>
        <begin position="166"/>
        <end position="190"/>
    </location>
</feature>
<reference evidence="17 18" key="1">
    <citation type="submission" date="2018-08" db="EMBL/GenBank/DDBJ databases">
        <title>Murine metabolic-syndrome-specific gut microbial biobank.</title>
        <authorList>
            <person name="Liu C."/>
        </authorList>
    </citation>
    <scope>NUCLEOTIDE SEQUENCE [LARGE SCALE GENOMIC DNA]</scope>
    <source>
        <strain evidence="17 18">583</strain>
    </source>
</reference>
<dbReference type="PROSITE" id="PS50893">
    <property type="entry name" value="ABC_TRANSPORTER_2"/>
    <property type="match status" value="1"/>
</dbReference>
<dbReference type="Pfam" id="PF00005">
    <property type="entry name" value="ABC_tran"/>
    <property type="match status" value="1"/>
</dbReference>
<evidence type="ECO:0000256" key="1">
    <source>
        <dbReference type="ARBA" id="ARBA00004651"/>
    </source>
</evidence>
<sequence>MFRKKYISIKQHDIQDCGAACLATISKTYGLNIPISKIREVAGTDMMGTNAYGMVKAAEDLGFSAKAVRGTPESLHTEFPLPAIAHVVIDNKLLHYIVIHKIDKKKKQITVADPAKGIEVLTEEEFNKIWTGVLIILVPTESFEKRNENEGVLRRFFELLKPQKKLLLNVFLASLIYTILGIVASFYFKFLMDDILPNNLRGTLNVISIAFLLLYIFQTILNAFRSHLLLYLSQRLDIPLILGYYKHVLQLPMNFFSTRKVGEIVSRFMDASKIRHAISGATLTIMIDTGMVFAGGIILFIQSRLLFGISLVIGLLYAIIALSFNKSYKKNQQDIMEENSQVTSYLVESLQGIETVKSFNSEDKSNLETEKRFVKLLKTAFHGGVLQNVQGNLKGIVQSVGGLVILWVGAIQVMDGNLTIGQLLTFNALLAYFLTPIRNLIDLQLSMQTAIVSAERLAEILDLEIEKDRKEHKKISPSKLSGEIEFNNVDFRYGTRELVLKDINLEIKQGERIALVGESGSGKTTLAKLILNFYKAQKGEILLDDYNILDINRDVLRQKIGYIPQNIFLFSGTVEENLRLGNQTASMEEIIEICKITTVHDFINEMPLRYNTTLDENGSNLSGGQRQRLALARALIKKPDILIMDEATSNLDSTTEKSIENLIKDNFQEMTMIIIAHRLSTIRSCDRIYVMDQGFIIEEGNHEELLKEKGKYYELWESQFPEKELSPGIS</sequence>
<keyword evidence="8" id="KW-0788">Thiol protease</keyword>
<dbReference type="GO" id="GO:0008234">
    <property type="term" value="F:cysteine-type peptidase activity"/>
    <property type="evidence" value="ECO:0007669"/>
    <property type="project" value="UniProtKB-KW"/>
</dbReference>
<dbReference type="EMBL" id="QXXA01000005">
    <property type="protein sequence ID" value="NBI06280.1"/>
    <property type="molecule type" value="Genomic_DNA"/>
</dbReference>
<dbReference type="InterPro" id="IPR027417">
    <property type="entry name" value="P-loop_NTPase"/>
</dbReference>
<evidence type="ECO:0000256" key="12">
    <source>
        <dbReference type="ARBA" id="ARBA00023136"/>
    </source>
</evidence>
<dbReference type="PANTHER" id="PTHR43394">
    <property type="entry name" value="ATP-DEPENDENT PERMEASE MDL1, MITOCHONDRIAL"/>
    <property type="match status" value="1"/>
</dbReference>
<dbReference type="InterPro" id="IPR036640">
    <property type="entry name" value="ABC1_TM_sf"/>
</dbReference>
<evidence type="ECO:0000259" key="15">
    <source>
        <dbReference type="PROSITE" id="PS50929"/>
    </source>
</evidence>
<dbReference type="GO" id="GO:0016887">
    <property type="term" value="F:ATP hydrolysis activity"/>
    <property type="evidence" value="ECO:0007669"/>
    <property type="project" value="InterPro"/>
</dbReference>
<feature type="transmembrane region" description="Helical" evidence="13">
    <location>
        <begin position="396"/>
        <end position="414"/>
    </location>
</feature>
<keyword evidence="7" id="KW-0378">Hydrolase</keyword>
<feature type="transmembrane region" description="Helical" evidence="13">
    <location>
        <begin position="202"/>
        <end position="224"/>
    </location>
</feature>
<dbReference type="NCBIfam" id="TIGR01193">
    <property type="entry name" value="bacteriocin_ABC"/>
    <property type="match status" value="1"/>
</dbReference>
<evidence type="ECO:0000256" key="4">
    <source>
        <dbReference type="ARBA" id="ARBA00022670"/>
    </source>
</evidence>
<dbReference type="InterPro" id="IPR005074">
    <property type="entry name" value="Peptidase_C39"/>
</dbReference>
<dbReference type="Gene3D" id="1.20.1560.10">
    <property type="entry name" value="ABC transporter type 1, transmembrane domain"/>
    <property type="match status" value="1"/>
</dbReference>
<dbReference type="FunFam" id="3.40.50.300:FF:000287">
    <property type="entry name" value="Multidrug ABC transporter ATP-binding protein"/>
    <property type="match status" value="1"/>
</dbReference>
<dbReference type="GO" id="GO:0006508">
    <property type="term" value="P:proteolysis"/>
    <property type="evidence" value="ECO:0007669"/>
    <property type="project" value="UniProtKB-KW"/>
</dbReference>
<dbReference type="PROSITE" id="PS50990">
    <property type="entry name" value="PEPTIDASE_C39"/>
    <property type="match status" value="1"/>
</dbReference>
<evidence type="ECO:0000313" key="18">
    <source>
        <dbReference type="Proteomes" id="UP000467132"/>
    </source>
</evidence>
<feature type="domain" description="ABC transporter" evidence="14">
    <location>
        <begin position="484"/>
        <end position="718"/>
    </location>
</feature>
<evidence type="ECO:0000256" key="6">
    <source>
        <dbReference type="ARBA" id="ARBA00022741"/>
    </source>
</evidence>
<dbReference type="GO" id="GO:0005524">
    <property type="term" value="F:ATP binding"/>
    <property type="evidence" value="ECO:0007669"/>
    <property type="project" value="UniProtKB-KW"/>
</dbReference>
<dbReference type="GO" id="GO:0015421">
    <property type="term" value="F:ABC-type oligopeptide transporter activity"/>
    <property type="evidence" value="ECO:0007669"/>
    <property type="project" value="TreeGrafter"/>
</dbReference>
<dbReference type="InterPro" id="IPR005897">
    <property type="entry name" value="Pept_C39_ABC_bacteriocin"/>
</dbReference>
<feature type="transmembrane region" description="Helical" evidence="13">
    <location>
        <begin position="305"/>
        <end position="324"/>
    </location>
</feature>
<dbReference type="RefSeq" id="WP_160196754.1">
    <property type="nucleotide sequence ID" value="NZ_QXXA01000005.1"/>
</dbReference>
<protein>
    <submittedName>
        <fullName evidence="17">Peptidase domain-containing ABC transporter</fullName>
    </submittedName>
</protein>
<evidence type="ECO:0000256" key="5">
    <source>
        <dbReference type="ARBA" id="ARBA00022692"/>
    </source>
</evidence>
<accession>A0A845QW21</accession>
<dbReference type="SMART" id="SM00382">
    <property type="entry name" value="AAA"/>
    <property type="match status" value="1"/>
</dbReference>
<dbReference type="AlphaFoldDB" id="A0A845QW21"/>
<dbReference type="InterPro" id="IPR003593">
    <property type="entry name" value="AAA+_ATPase"/>
</dbReference>
<keyword evidence="12 13" id="KW-0472">Membrane</keyword>
<dbReference type="CDD" id="cd02418">
    <property type="entry name" value="Peptidase_C39B"/>
    <property type="match status" value="1"/>
</dbReference>
<evidence type="ECO:0000313" key="17">
    <source>
        <dbReference type="EMBL" id="NBI06280.1"/>
    </source>
</evidence>
<dbReference type="PANTHER" id="PTHR43394:SF1">
    <property type="entry name" value="ATP-BINDING CASSETTE SUB-FAMILY B MEMBER 10, MITOCHONDRIAL"/>
    <property type="match status" value="1"/>
</dbReference>
<keyword evidence="10" id="KW-1278">Translocase</keyword>
<dbReference type="Proteomes" id="UP000467132">
    <property type="component" value="Unassembled WGS sequence"/>
</dbReference>
<keyword evidence="18" id="KW-1185">Reference proteome</keyword>
<keyword evidence="2" id="KW-0813">Transport</keyword>
<proteinExistence type="predicted"/>
<evidence type="ECO:0000259" key="16">
    <source>
        <dbReference type="PROSITE" id="PS50990"/>
    </source>
</evidence>
<evidence type="ECO:0000256" key="2">
    <source>
        <dbReference type="ARBA" id="ARBA00022448"/>
    </source>
</evidence>
<dbReference type="OrthoDB" id="9762778at2"/>
<evidence type="ECO:0000256" key="7">
    <source>
        <dbReference type="ARBA" id="ARBA00022801"/>
    </source>
</evidence>
<dbReference type="InterPro" id="IPR003439">
    <property type="entry name" value="ABC_transporter-like_ATP-bd"/>
</dbReference>
<evidence type="ECO:0000256" key="8">
    <source>
        <dbReference type="ARBA" id="ARBA00022807"/>
    </source>
</evidence>
<dbReference type="PROSITE" id="PS00211">
    <property type="entry name" value="ABC_TRANSPORTER_1"/>
    <property type="match status" value="1"/>
</dbReference>
<comment type="subcellular location">
    <subcellularLocation>
        <location evidence="1">Cell membrane</location>
        <topology evidence="1">Multi-pass membrane protein</topology>
    </subcellularLocation>
</comment>
<keyword evidence="5 13" id="KW-0812">Transmembrane</keyword>
<dbReference type="InterPro" id="IPR011527">
    <property type="entry name" value="ABC1_TM_dom"/>
</dbReference>
<dbReference type="PROSITE" id="PS50929">
    <property type="entry name" value="ABC_TM1F"/>
    <property type="match status" value="1"/>
</dbReference>
<dbReference type="InterPro" id="IPR017871">
    <property type="entry name" value="ABC_transporter-like_CS"/>
</dbReference>
<dbReference type="InterPro" id="IPR039421">
    <property type="entry name" value="Type_1_exporter"/>
</dbReference>
<dbReference type="Pfam" id="PF03412">
    <property type="entry name" value="Peptidase_C39"/>
    <property type="match status" value="1"/>
</dbReference>
<evidence type="ECO:0000256" key="11">
    <source>
        <dbReference type="ARBA" id="ARBA00022989"/>
    </source>
</evidence>
<organism evidence="17 18">
    <name type="scientific">Senegalia massiliensis</name>
    <dbReference type="NCBI Taxonomy" id="1720316"/>
    <lineage>
        <taxon>Bacteria</taxon>
        <taxon>Bacillati</taxon>
        <taxon>Bacillota</taxon>
        <taxon>Clostridia</taxon>
        <taxon>Eubacteriales</taxon>
        <taxon>Clostridiaceae</taxon>
        <taxon>Senegalia</taxon>
    </lineage>
</organism>
<dbReference type="Gene3D" id="3.90.70.10">
    <property type="entry name" value="Cysteine proteinases"/>
    <property type="match status" value="1"/>
</dbReference>
<evidence type="ECO:0000256" key="9">
    <source>
        <dbReference type="ARBA" id="ARBA00022840"/>
    </source>
</evidence>
<keyword evidence="3" id="KW-1003">Cell membrane</keyword>
<dbReference type="Pfam" id="PF00664">
    <property type="entry name" value="ABC_membrane"/>
    <property type="match status" value="1"/>
</dbReference>
<comment type="caution">
    <text evidence="17">The sequence shown here is derived from an EMBL/GenBank/DDBJ whole genome shotgun (WGS) entry which is preliminary data.</text>
</comment>